<evidence type="ECO:0000313" key="5">
    <source>
        <dbReference type="EMBL" id="RLQ97472.1"/>
    </source>
</evidence>
<dbReference type="Proteomes" id="UP000276770">
    <property type="component" value="Unassembled WGS sequence"/>
</dbReference>
<dbReference type="InterPro" id="IPR015797">
    <property type="entry name" value="NUDIX_hydrolase-like_dom_sf"/>
</dbReference>
<dbReference type="PANTHER" id="PTHR43736">
    <property type="entry name" value="ADP-RIBOSE PYROPHOSPHATASE"/>
    <property type="match status" value="1"/>
</dbReference>
<evidence type="ECO:0000256" key="3">
    <source>
        <dbReference type="RuleBase" id="RU003476"/>
    </source>
</evidence>
<dbReference type="InterPro" id="IPR020084">
    <property type="entry name" value="NUDIX_hydrolase_CS"/>
</dbReference>
<dbReference type="PANTHER" id="PTHR43736:SF1">
    <property type="entry name" value="DIHYDRONEOPTERIN TRIPHOSPHATE DIPHOSPHATASE"/>
    <property type="match status" value="1"/>
</dbReference>
<accession>A0A3L7K9Z2</accession>
<keyword evidence="2 3" id="KW-0378">Hydrolase</keyword>
<sequence length="143" mass="15945">MKRVDVAYALIFAKGKILMVKNRGPKGSYYTLPGGAVEEGETLQEGAIREVKEETGYDAEVGQICAVTEARFENSGHHVVFFTFIGKVIGGVAGISHPDEIEEVTWMQIEEAKKQLTMYEDLEALLRESRAPYSWKGHVTDHI</sequence>
<dbReference type="EMBL" id="RCVZ01000002">
    <property type="protein sequence ID" value="RLQ97472.1"/>
    <property type="molecule type" value="Genomic_DNA"/>
</dbReference>
<evidence type="ECO:0000256" key="1">
    <source>
        <dbReference type="ARBA" id="ARBA00005582"/>
    </source>
</evidence>
<dbReference type="PRINTS" id="PR00502">
    <property type="entry name" value="NUDIXFAMILY"/>
</dbReference>
<evidence type="ECO:0000259" key="4">
    <source>
        <dbReference type="PROSITE" id="PS51462"/>
    </source>
</evidence>
<dbReference type="InterPro" id="IPR000086">
    <property type="entry name" value="NUDIX_hydrolase_dom"/>
</dbReference>
<dbReference type="GO" id="GO:0016787">
    <property type="term" value="F:hydrolase activity"/>
    <property type="evidence" value="ECO:0007669"/>
    <property type="project" value="UniProtKB-KW"/>
</dbReference>
<evidence type="ECO:0000313" key="6">
    <source>
        <dbReference type="Proteomes" id="UP000276770"/>
    </source>
</evidence>
<dbReference type="RefSeq" id="WP_121679422.1">
    <property type="nucleotide sequence ID" value="NZ_RCVZ01000002.1"/>
</dbReference>
<organism evidence="5 6">
    <name type="scientific">Falsibacillus albus</name>
    <dbReference type="NCBI Taxonomy" id="2478915"/>
    <lineage>
        <taxon>Bacteria</taxon>
        <taxon>Bacillati</taxon>
        <taxon>Bacillota</taxon>
        <taxon>Bacilli</taxon>
        <taxon>Bacillales</taxon>
        <taxon>Bacillaceae</taxon>
        <taxon>Falsibacillus</taxon>
    </lineage>
</organism>
<dbReference type="OrthoDB" id="9787880at2"/>
<dbReference type="InterPro" id="IPR020476">
    <property type="entry name" value="Nudix_hydrolase"/>
</dbReference>
<comment type="caution">
    <text evidence="5">The sequence shown here is derived from an EMBL/GenBank/DDBJ whole genome shotgun (WGS) entry which is preliminary data.</text>
</comment>
<dbReference type="CDD" id="cd02883">
    <property type="entry name" value="NUDIX_Hydrolase"/>
    <property type="match status" value="1"/>
</dbReference>
<dbReference type="AlphaFoldDB" id="A0A3L7K9Z2"/>
<proteinExistence type="inferred from homology"/>
<gene>
    <name evidence="5" type="ORF">D9X91_04790</name>
</gene>
<protein>
    <submittedName>
        <fullName evidence="5">NUDIX hydrolase</fullName>
    </submittedName>
</protein>
<dbReference type="Pfam" id="PF00293">
    <property type="entry name" value="NUDIX"/>
    <property type="match status" value="1"/>
</dbReference>
<comment type="similarity">
    <text evidence="1 3">Belongs to the Nudix hydrolase family.</text>
</comment>
<dbReference type="Gene3D" id="3.90.79.10">
    <property type="entry name" value="Nucleoside Triphosphate Pyrophosphohydrolase"/>
    <property type="match status" value="1"/>
</dbReference>
<dbReference type="PROSITE" id="PS51462">
    <property type="entry name" value="NUDIX"/>
    <property type="match status" value="1"/>
</dbReference>
<name>A0A3L7K9Z2_9BACI</name>
<dbReference type="PROSITE" id="PS00893">
    <property type="entry name" value="NUDIX_BOX"/>
    <property type="match status" value="1"/>
</dbReference>
<keyword evidence="6" id="KW-1185">Reference proteome</keyword>
<reference evidence="5 6" key="1">
    <citation type="submission" date="2018-10" db="EMBL/GenBank/DDBJ databases">
        <title>Falsibacillus sp. genome draft.</title>
        <authorList>
            <person name="Shi S."/>
        </authorList>
    </citation>
    <scope>NUCLEOTIDE SEQUENCE [LARGE SCALE GENOMIC DNA]</scope>
    <source>
        <strain evidence="5 6">GY 10110</strain>
    </source>
</reference>
<dbReference type="SUPFAM" id="SSF55811">
    <property type="entry name" value="Nudix"/>
    <property type="match status" value="1"/>
</dbReference>
<feature type="domain" description="Nudix hydrolase" evidence="4">
    <location>
        <begin position="2"/>
        <end position="129"/>
    </location>
</feature>
<evidence type="ECO:0000256" key="2">
    <source>
        <dbReference type="ARBA" id="ARBA00022801"/>
    </source>
</evidence>